<organism evidence="6 7">
    <name type="scientific">Coccomyxa viridis</name>
    <dbReference type="NCBI Taxonomy" id="1274662"/>
    <lineage>
        <taxon>Eukaryota</taxon>
        <taxon>Viridiplantae</taxon>
        <taxon>Chlorophyta</taxon>
        <taxon>core chlorophytes</taxon>
        <taxon>Trebouxiophyceae</taxon>
        <taxon>Trebouxiophyceae incertae sedis</taxon>
        <taxon>Coccomyxaceae</taxon>
        <taxon>Coccomyxa</taxon>
    </lineage>
</organism>
<keyword evidence="5" id="KW-0256">Endoplasmic reticulum</keyword>
<evidence type="ECO:0000256" key="3">
    <source>
        <dbReference type="ARBA" id="ARBA00022989"/>
    </source>
</evidence>
<comment type="similarity">
    <text evidence="5">Belongs to the class VI-like SAM-binding methyltransferase superfamily. Isoprenylcysteine carboxyl methyltransferase family.</text>
</comment>
<gene>
    <name evidence="6" type="primary">g10723</name>
    <name evidence="6" type="ORF">VP750_LOCUS9619</name>
</gene>
<protein>
    <recommendedName>
        <fullName evidence="5">Protein-S-isoprenylcysteine O-methyltransferase</fullName>
        <ecNumber evidence="5">2.1.1.100</ecNumber>
    </recommendedName>
</protein>
<dbReference type="PANTHER" id="PTHR43847:SF1">
    <property type="entry name" value="BLL3993 PROTEIN"/>
    <property type="match status" value="1"/>
</dbReference>
<accession>A0ABP1GD51</accession>
<evidence type="ECO:0000313" key="6">
    <source>
        <dbReference type="EMBL" id="CAL5227713.1"/>
    </source>
</evidence>
<evidence type="ECO:0000313" key="7">
    <source>
        <dbReference type="Proteomes" id="UP001497392"/>
    </source>
</evidence>
<feature type="transmembrane region" description="Helical" evidence="5">
    <location>
        <begin position="33"/>
        <end position="50"/>
    </location>
</feature>
<dbReference type="EC" id="2.1.1.100" evidence="5"/>
<dbReference type="Proteomes" id="UP001497392">
    <property type="component" value="Unassembled WGS sequence"/>
</dbReference>
<dbReference type="Pfam" id="PF04140">
    <property type="entry name" value="ICMT"/>
    <property type="match status" value="1"/>
</dbReference>
<comment type="subcellular location">
    <subcellularLocation>
        <location evidence="5">Endoplasmic reticulum membrane</location>
        <topology evidence="5">Multi-pass membrane protein</topology>
    </subcellularLocation>
    <subcellularLocation>
        <location evidence="1">Membrane</location>
        <topology evidence="1">Multi-pass membrane protein</topology>
    </subcellularLocation>
</comment>
<name>A0ABP1GD51_9CHLO</name>
<dbReference type="InterPro" id="IPR052527">
    <property type="entry name" value="Metal_cation-efflux_comp"/>
</dbReference>
<dbReference type="EMBL" id="CAXHTA020000017">
    <property type="protein sequence ID" value="CAL5227713.1"/>
    <property type="molecule type" value="Genomic_DNA"/>
</dbReference>
<comment type="caution">
    <text evidence="6">The sequence shown here is derived from an EMBL/GenBank/DDBJ whole genome shotgun (WGS) entry which is preliminary data.</text>
</comment>
<sequence length="103" mass="11802">MRVLARHFTFEVGIVKDHKLVQTGPYCLIRHPGYTGAILSAFGLVGFLGLRPPGLAWALVFVLPMTALMVARIPNEEQTLHQHFGRQWEEHCKRTWRLLPPIF</sequence>
<evidence type="ECO:0000256" key="4">
    <source>
        <dbReference type="ARBA" id="ARBA00023136"/>
    </source>
</evidence>
<keyword evidence="3 5" id="KW-1133">Transmembrane helix</keyword>
<keyword evidence="4 5" id="KW-0472">Membrane</keyword>
<dbReference type="InterPro" id="IPR007269">
    <property type="entry name" value="ICMT_MeTrfase"/>
</dbReference>
<comment type="caution">
    <text evidence="5">Lacks conserved residue(s) required for the propagation of feature annotation.</text>
</comment>
<keyword evidence="5" id="KW-0489">Methyltransferase</keyword>
<proteinExistence type="inferred from homology"/>
<reference evidence="6 7" key="1">
    <citation type="submission" date="2024-06" db="EMBL/GenBank/DDBJ databases">
        <authorList>
            <person name="Kraege A."/>
            <person name="Thomma B."/>
        </authorList>
    </citation>
    <scope>NUCLEOTIDE SEQUENCE [LARGE SCALE GENOMIC DNA]</scope>
</reference>
<evidence type="ECO:0000256" key="1">
    <source>
        <dbReference type="ARBA" id="ARBA00004141"/>
    </source>
</evidence>
<feature type="transmembrane region" description="Helical" evidence="5">
    <location>
        <begin position="56"/>
        <end position="73"/>
    </location>
</feature>
<keyword evidence="2 5" id="KW-0812">Transmembrane</keyword>
<dbReference type="Gene3D" id="1.20.120.1630">
    <property type="match status" value="1"/>
</dbReference>
<keyword evidence="7" id="KW-1185">Reference proteome</keyword>
<comment type="catalytic activity">
    <reaction evidence="5">
        <text>[protein]-C-terminal S-[(2E,6E)-farnesyl]-L-cysteine + S-adenosyl-L-methionine = [protein]-C-terminal S-[(2E,6E)-farnesyl]-L-cysteine methyl ester + S-adenosyl-L-homocysteine</text>
        <dbReference type="Rhea" id="RHEA:21672"/>
        <dbReference type="Rhea" id="RHEA-COMP:12125"/>
        <dbReference type="Rhea" id="RHEA-COMP:12126"/>
        <dbReference type="ChEBI" id="CHEBI:57856"/>
        <dbReference type="ChEBI" id="CHEBI:59789"/>
        <dbReference type="ChEBI" id="CHEBI:90510"/>
        <dbReference type="ChEBI" id="CHEBI:90511"/>
        <dbReference type="EC" id="2.1.1.100"/>
    </reaction>
</comment>
<evidence type="ECO:0000256" key="5">
    <source>
        <dbReference type="RuleBase" id="RU362022"/>
    </source>
</evidence>
<keyword evidence="5" id="KW-0949">S-adenosyl-L-methionine</keyword>
<evidence type="ECO:0000256" key="2">
    <source>
        <dbReference type="ARBA" id="ARBA00022692"/>
    </source>
</evidence>
<comment type="cofactor">
    <cofactor evidence="5">
        <name>Zn(2+)</name>
        <dbReference type="ChEBI" id="CHEBI:29105"/>
    </cofactor>
    <text evidence="5">Divalent metal cations. Probably Zn(2+).</text>
</comment>
<keyword evidence="5" id="KW-0808">Transferase</keyword>
<dbReference type="PANTHER" id="PTHR43847">
    <property type="entry name" value="BLL3993 PROTEIN"/>
    <property type="match status" value="1"/>
</dbReference>